<comment type="caution">
    <text evidence="1">The sequence shown here is derived from an EMBL/GenBank/DDBJ whole genome shotgun (WGS) entry which is preliminary data.</text>
</comment>
<keyword evidence="2" id="KW-1185">Reference proteome</keyword>
<evidence type="ECO:0000313" key="2">
    <source>
        <dbReference type="Proteomes" id="UP000828941"/>
    </source>
</evidence>
<dbReference type="Proteomes" id="UP000828941">
    <property type="component" value="Chromosome 12"/>
</dbReference>
<accession>A0ACB9LF98</accession>
<reference evidence="1 2" key="1">
    <citation type="journal article" date="2022" name="DNA Res.">
        <title>Chromosomal-level genome assembly of the orchid tree Bauhinia variegata (Leguminosae; Cercidoideae) supports the allotetraploid origin hypothesis of Bauhinia.</title>
        <authorList>
            <person name="Zhong Y."/>
            <person name="Chen Y."/>
            <person name="Zheng D."/>
            <person name="Pang J."/>
            <person name="Liu Y."/>
            <person name="Luo S."/>
            <person name="Meng S."/>
            <person name="Qian L."/>
            <person name="Wei D."/>
            <person name="Dai S."/>
            <person name="Zhou R."/>
        </authorList>
    </citation>
    <scope>NUCLEOTIDE SEQUENCE [LARGE SCALE GENOMIC DNA]</scope>
    <source>
        <strain evidence="1">BV-YZ2020</strain>
    </source>
</reference>
<name>A0ACB9LF98_BAUVA</name>
<evidence type="ECO:0000313" key="1">
    <source>
        <dbReference type="EMBL" id="KAI4307798.1"/>
    </source>
</evidence>
<gene>
    <name evidence="1" type="ORF">L6164_030941</name>
</gene>
<protein>
    <submittedName>
        <fullName evidence="1">Uncharacterized protein</fullName>
    </submittedName>
</protein>
<organism evidence="1 2">
    <name type="scientific">Bauhinia variegata</name>
    <name type="common">Purple orchid tree</name>
    <name type="synonym">Phanera variegata</name>
    <dbReference type="NCBI Taxonomy" id="167791"/>
    <lineage>
        <taxon>Eukaryota</taxon>
        <taxon>Viridiplantae</taxon>
        <taxon>Streptophyta</taxon>
        <taxon>Embryophyta</taxon>
        <taxon>Tracheophyta</taxon>
        <taxon>Spermatophyta</taxon>
        <taxon>Magnoliopsida</taxon>
        <taxon>eudicotyledons</taxon>
        <taxon>Gunneridae</taxon>
        <taxon>Pentapetalae</taxon>
        <taxon>rosids</taxon>
        <taxon>fabids</taxon>
        <taxon>Fabales</taxon>
        <taxon>Fabaceae</taxon>
        <taxon>Cercidoideae</taxon>
        <taxon>Cercideae</taxon>
        <taxon>Bauhiniinae</taxon>
        <taxon>Bauhinia</taxon>
    </lineage>
</organism>
<sequence length="412" mass="45280">MENKEESTPLLQNQFPIKRTGTVWTAVAHIVTGVIGSGVLSLAWSLAQLGWVAGPFAIILFAIITLVSAYLLCNSYRSPDPEYGPRRSSSYLDAVNLHLGGNHGWLSGFCVHLSFFGFGIAYNVTTAISIRAILKANCYHKNGHEADCEFGGMGLAIAQVVGNGIIKGSIEGISTTTYEKVWLVAQGLGDIAFSYPFAVILIEIQDTLKSPPPENVTMRKASTISLFVTTFFYLCCGCSGYAAFGDNTPGNLLNGFYEPYWLVDFANACIVFHLVGAYQVYSQPLFANVESWLSFRFPESQFVNHIYTLKLPLLPAFGVNLLRLCFRSAYVASTTIIAVTFPYFNQVLGVLGGVIFWPLTIYFPVKMYMSQCDIEAWTTKWILLQTFSAFCFVVGLFALVGSIEGIITARLS</sequence>
<dbReference type="EMBL" id="CM039437">
    <property type="protein sequence ID" value="KAI4307798.1"/>
    <property type="molecule type" value="Genomic_DNA"/>
</dbReference>
<proteinExistence type="predicted"/>